<protein>
    <submittedName>
        <fullName evidence="1">GxxExxY protein</fullName>
    </submittedName>
</protein>
<sequence>MNHRDTETQRDSLTEEIIGAAIEVHRALGPGLLESAYQECLCAELGLRDLRFVSQLVLPVEYKGLHVDAGYRLDLVVADKVVVELKAVERLLPLHEAQLLTYLRLGGYSTGLLLNFNVPVLKDGIRRMKL</sequence>
<comment type="caution">
    <text evidence="1">The sequence shown here is derived from an EMBL/GenBank/DDBJ whole genome shotgun (WGS) entry which is preliminary data.</text>
</comment>
<organism evidence="1 2">
    <name type="scientific">Candidatus Proximibacter danicus</name>
    <dbReference type="NCBI Taxonomy" id="2954365"/>
    <lineage>
        <taxon>Bacteria</taxon>
        <taxon>Pseudomonadati</taxon>
        <taxon>Pseudomonadota</taxon>
        <taxon>Betaproteobacteria</taxon>
        <taxon>Candidatus Proximibacter</taxon>
    </lineage>
</organism>
<dbReference type="AlphaFoldDB" id="A0A9D7K1H4"/>
<name>A0A9D7K1H4_9PROT</name>
<evidence type="ECO:0000313" key="1">
    <source>
        <dbReference type="EMBL" id="MBK8524538.1"/>
    </source>
</evidence>
<dbReference type="NCBIfam" id="TIGR04256">
    <property type="entry name" value="GxxExxY"/>
    <property type="match status" value="1"/>
</dbReference>
<dbReference type="EMBL" id="JADJUC010000010">
    <property type="protein sequence ID" value="MBK8524538.1"/>
    <property type="molecule type" value="Genomic_DNA"/>
</dbReference>
<evidence type="ECO:0000313" key="2">
    <source>
        <dbReference type="Proteomes" id="UP000886689"/>
    </source>
</evidence>
<reference evidence="1" key="1">
    <citation type="submission" date="2020-10" db="EMBL/GenBank/DDBJ databases">
        <title>Connecting structure to function with the recovery of over 1000 high-quality activated sludge metagenome-assembled genomes encoding full-length rRNA genes using long-read sequencing.</title>
        <authorList>
            <person name="Singleton C.M."/>
            <person name="Petriglieri F."/>
            <person name="Kristensen J.M."/>
            <person name="Kirkegaard R.H."/>
            <person name="Michaelsen T.Y."/>
            <person name="Andersen M.H."/>
            <person name="Karst S.M."/>
            <person name="Dueholm M.S."/>
            <person name="Nielsen P.H."/>
            <person name="Albertsen M."/>
        </authorList>
    </citation>
    <scope>NUCLEOTIDE SEQUENCE</scope>
    <source>
        <strain evidence="1">Hirt_18-Q3-R61-65_BATAC.395</strain>
    </source>
</reference>
<gene>
    <name evidence="1" type="ORF">IPL58_10765</name>
</gene>
<dbReference type="Proteomes" id="UP000886689">
    <property type="component" value="Unassembled WGS sequence"/>
</dbReference>
<proteinExistence type="predicted"/>
<accession>A0A9D7K1H4</accession>
<dbReference type="Pfam" id="PF13366">
    <property type="entry name" value="PDDEXK_3"/>
    <property type="match status" value="1"/>
</dbReference>
<dbReference type="InterPro" id="IPR026350">
    <property type="entry name" value="GxxExxY"/>
</dbReference>